<organism evidence="2 3">
    <name type="scientific">Legionella antarctica</name>
    <dbReference type="NCBI Taxonomy" id="2708020"/>
    <lineage>
        <taxon>Bacteria</taxon>
        <taxon>Pseudomonadati</taxon>
        <taxon>Pseudomonadota</taxon>
        <taxon>Gammaproteobacteria</taxon>
        <taxon>Legionellales</taxon>
        <taxon>Legionellaceae</taxon>
        <taxon>Legionella</taxon>
    </lineage>
</organism>
<accession>A0A6F8T0A3</accession>
<protein>
    <recommendedName>
        <fullName evidence="1">Fido domain-containing protein</fullName>
    </recommendedName>
</protein>
<sequence length="403" mass="46928">MPALSIHAYTRTHLEYAKIHEDAIWRFYIDFYRQITPKGKREGDKLFDVDEPGYIKAMLKAHQYMNKIIHESLTAEHILNLYHWAMEGVKKTNLMDFDEFGKFRNNDVSGFWLMLNSKGNELSGNVSPEGLREFLKEIIQNNNPNNYKIYKADLDILSIAVLKCKEGDNGLDNAVDYLHKEILAGKTRFVSPSMSHSEIKKKVKQYIDEYHLELSRALSEEKKLECVIKLCQNLERLHPFIDGNCRTLVMLTLNCELIKDGFPPTMLENPNRFDFFSIDQLKNEIKLGWENAKQFQSQVTLLPTYKKLYIYADVLHKEYKTSFFPKKETFSKAQKLENLLQNLKKLSLEDAIDAIEDNLNIIGKGRGVTTKLLNLSTPSKKMLMELVKEIKDLKHQNEHIMTQ</sequence>
<dbReference type="SUPFAM" id="SSF140931">
    <property type="entry name" value="Fic-like"/>
    <property type="match status" value="1"/>
</dbReference>
<evidence type="ECO:0000313" key="3">
    <source>
        <dbReference type="Proteomes" id="UP000502894"/>
    </source>
</evidence>
<dbReference type="Proteomes" id="UP000502894">
    <property type="component" value="Chromosome"/>
</dbReference>
<dbReference type="AlphaFoldDB" id="A0A6F8T0A3"/>
<dbReference type="RefSeq" id="WP_173235767.1">
    <property type="nucleotide sequence ID" value="NZ_AP022839.1"/>
</dbReference>
<keyword evidence="3" id="KW-1185">Reference proteome</keyword>
<reference evidence="2" key="1">
    <citation type="journal article" date="2020" name="Microbiol. Resour. Announc.">
        <title>Complete Genome Sequence of Novel Psychrotolerant Legionella Strain TUM19329, Isolated from Antarctic Lake Sediment.</title>
        <authorList>
            <person name="Shimada S."/>
            <person name="Nakai R."/>
            <person name="Aoki K."/>
            <person name="Shimoeda N."/>
            <person name="Ohno G."/>
            <person name="Miyazaki Y."/>
            <person name="Kudoh S."/>
            <person name="Imura S."/>
            <person name="Watanabe K."/>
            <person name="Ishii Y."/>
            <person name="Tateda K."/>
        </authorList>
    </citation>
    <scope>NUCLEOTIDE SEQUENCE [LARGE SCALE GENOMIC DNA]</scope>
    <source>
        <strain evidence="2">TUM19329</strain>
    </source>
</reference>
<dbReference type="Gene3D" id="1.10.3290.10">
    <property type="entry name" value="Fido-like domain"/>
    <property type="match status" value="1"/>
</dbReference>
<dbReference type="PROSITE" id="PS51459">
    <property type="entry name" value="FIDO"/>
    <property type="match status" value="1"/>
</dbReference>
<name>A0A6F8T0A3_9GAMM</name>
<evidence type="ECO:0000313" key="2">
    <source>
        <dbReference type="EMBL" id="BCA93878.1"/>
    </source>
</evidence>
<dbReference type="InterPro" id="IPR036597">
    <property type="entry name" value="Fido-like_dom_sf"/>
</dbReference>
<dbReference type="InterPro" id="IPR003812">
    <property type="entry name" value="Fido"/>
</dbReference>
<gene>
    <name evidence="2" type="ORF">TUM19329_02390</name>
</gene>
<feature type="domain" description="Fido" evidence="1">
    <location>
        <begin position="170"/>
        <end position="298"/>
    </location>
</feature>
<evidence type="ECO:0000259" key="1">
    <source>
        <dbReference type="PROSITE" id="PS51459"/>
    </source>
</evidence>
<dbReference type="Pfam" id="PF02661">
    <property type="entry name" value="Fic"/>
    <property type="match status" value="1"/>
</dbReference>
<dbReference type="KEGG" id="lant:TUM19329_02390"/>
<proteinExistence type="predicted"/>
<dbReference type="EMBL" id="AP022839">
    <property type="protein sequence ID" value="BCA93878.1"/>
    <property type="molecule type" value="Genomic_DNA"/>
</dbReference>